<sequence>MLKNNYILKPVLLQPSFIKMLPKHLHILSTSTLLETHFPRVLLAFLRYPPNLFQEKCLSQTCSPLYYCTSRTRVIPQEWSPSILSGNKKGSKGMFRKRSTKRGKFSNWVFI</sequence>
<proteinExistence type="predicted"/>
<evidence type="ECO:0000313" key="1">
    <source>
        <dbReference type="EMBL" id="GIY11314.1"/>
    </source>
</evidence>
<dbReference type="Proteomes" id="UP001054945">
    <property type="component" value="Unassembled WGS sequence"/>
</dbReference>
<gene>
    <name evidence="1" type="ORF">CEXT_661671</name>
</gene>
<evidence type="ECO:0000313" key="2">
    <source>
        <dbReference type="Proteomes" id="UP001054945"/>
    </source>
</evidence>
<organism evidence="1 2">
    <name type="scientific">Caerostris extrusa</name>
    <name type="common">Bark spider</name>
    <name type="synonym">Caerostris bankana</name>
    <dbReference type="NCBI Taxonomy" id="172846"/>
    <lineage>
        <taxon>Eukaryota</taxon>
        <taxon>Metazoa</taxon>
        <taxon>Ecdysozoa</taxon>
        <taxon>Arthropoda</taxon>
        <taxon>Chelicerata</taxon>
        <taxon>Arachnida</taxon>
        <taxon>Araneae</taxon>
        <taxon>Araneomorphae</taxon>
        <taxon>Entelegynae</taxon>
        <taxon>Araneoidea</taxon>
        <taxon>Araneidae</taxon>
        <taxon>Caerostris</taxon>
    </lineage>
</organism>
<accession>A0AAV4QPT3</accession>
<reference evidence="1 2" key="1">
    <citation type="submission" date="2021-06" db="EMBL/GenBank/DDBJ databases">
        <title>Caerostris extrusa draft genome.</title>
        <authorList>
            <person name="Kono N."/>
            <person name="Arakawa K."/>
        </authorList>
    </citation>
    <scope>NUCLEOTIDE SEQUENCE [LARGE SCALE GENOMIC DNA]</scope>
</reference>
<dbReference type="EMBL" id="BPLR01006631">
    <property type="protein sequence ID" value="GIY11314.1"/>
    <property type="molecule type" value="Genomic_DNA"/>
</dbReference>
<dbReference type="AlphaFoldDB" id="A0AAV4QPT3"/>
<protein>
    <submittedName>
        <fullName evidence="1">Uncharacterized protein</fullName>
    </submittedName>
</protein>
<name>A0AAV4QPT3_CAEEX</name>
<comment type="caution">
    <text evidence="1">The sequence shown here is derived from an EMBL/GenBank/DDBJ whole genome shotgun (WGS) entry which is preliminary data.</text>
</comment>
<keyword evidence="2" id="KW-1185">Reference proteome</keyword>